<dbReference type="SUPFAM" id="SSF56747">
    <property type="entry name" value="Prim-pol domain"/>
    <property type="match status" value="1"/>
</dbReference>
<organism evidence="2">
    <name type="scientific">Desulfatirhabdium butyrativorans</name>
    <dbReference type="NCBI Taxonomy" id="340467"/>
    <lineage>
        <taxon>Bacteria</taxon>
        <taxon>Pseudomonadati</taxon>
        <taxon>Thermodesulfobacteriota</taxon>
        <taxon>Desulfobacteria</taxon>
        <taxon>Desulfobacterales</taxon>
        <taxon>Desulfatirhabdiaceae</taxon>
        <taxon>Desulfatirhabdium</taxon>
    </lineage>
</organism>
<dbReference type="EMBL" id="DSUH01000232">
    <property type="protein sequence ID" value="HGU33166.1"/>
    <property type="molecule type" value="Genomic_DNA"/>
</dbReference>
<evidence type="ECO:0000313" key="2">
    <source>
        <dbReference type="EMBL" id="HGU33166.1"/>
    </source>
</evidence>
<name>A0A7C4MR79_9BACT</name>
<gene>
    <name evidence="2" type="ORF">ENS29_09960</name>
</gene>
<protein>
    <submittedName>
        <fullName evidence="2">DNA primase</fullName>
    </submittedName>
</protein>
<evidence type="ECO:0000259" key="1">
    <source>
        <dbReference type="Pfam" id="PF22548"/>
    </source>
</evidence>
<proteinExistence type="predicted"/>
<dbReference type="InterPro" id="IPR054347">
    <property type="entry name" value="TOTE_primase"/>
</dbReference>
<reference evidence="2" key="1">
    <citation type="journal article" date="2020" name="mSystems">
        <title>Genome- and Community-Level Interaction Insights into Carbon Utilization and Element Cycling Functions of Hydrothermarchaeota in Hydrothermal Sediment.</title>
        <authorList>
            <person name="Zhou Z."/>
            <person name="Liu Y."/>
            <person name="Xu W."/>
            <person name="Pan J."/>
            <person name="Luo Z.H."/>
            <person name="Li M."/>
        </authorList>
    </citation>
    <scope>NUCLEOTIDE SEQUENCE [LARGE SCALE GENOMIC DNA]</scope>
    <source>
        <strain evidence="2">SpSt-477</strain>
    </source>
</reference>
<dbReference type="AlphaFoldDB" id="A0A7C4MR79"/>
<accession>A0A7C4MR79</accession>
<sequence>MSETASVPSKQSTAIDYTLIVSRLRAEILHGKDIERCKEILSQQNVWRKMPAEGLLQWASLCQMAGAIDTASAVYDHLHRHHPERVEAWKGHIELLNILGKRQELVQVLAAAKGSLPEAAYRSCAEQVQSENAASDDPDMDAASAPFTGLRQRQAFIERYMSLFSGREDCFARQWVNKEEQKAGYYPVRRPMEPTDVEDHLAGRMTYGIYLMRSDATVKTAVIDIDLAQAFRTTTLSAADVTRIKRERDWLLRRLQELSLEVGMKPIIEFSGSKGFHFWYCFETPVSPTFARGALESIRKAVAADVNAFKLEVFPKQDQLSGKGLGNLVKLPLGVHRSSGKRSVFIGCTDTSTEAQLRYLMGIQPIGPAHIALPKEADQAKAPVVLHPKLEQWAKEYPELYRLEQVCTPISMLIASCRNKAALSMREEQVLFQTVGFFRRKKTLLHVLLADQPEYNPHLVDFKLSRVRGTPLGCKRIHSLLGYTGDFCRFEHVQTEYAHPLLHFPEEAGLQEPKSEKIENAADAIDNLKQAIRIVERFLGLERPP</sequence>
<dbReference type="Pfam" id="PF22548">
    <property type="entry name" value="AEP-TOTE"/>
    <property type="match status" value="1"/>
</dbReference>
<dbReference type="NCBIfam" id="NF040561">
    <property type="entry name" value="PrimPol_Msp"/>
    <property type="match status" value="1"/>
</dbReference>
<comment type="caution">
    <text evidence="2">The sequence shown here is derived from an EMBL/GenBank/DDBJ whole genome shotgun (WGS) entry which is preliminary data.</text>
</comment>
<feature type="domain" description="TOTE conflict system primase" evidence="1">
    <location>
        <begin position="157"/>
        <end position="371"/>
    </location>
</feature>